<protein>
    <recommendedName>
        <fullName evidence="2">RGS domain-containing protein</fullName>
    </recommendedName>
</protein>
<dbReference type="InterPro" id="IPR036305">
    <property type="entry name" value="RGS_sf"/>
</dbReference>
<gene>
    <name evidence="3" type="ORF">PBRA_007016</name>
    <name evidence="4" type="ORF">PLBR_LOCUS190</name>
</gene>
<organism evidence="3 5">
    <name type="scientific">Plasmodiophora brassicae</name>
    <name type="common">Clubroot disease agent</name>
    <dbReference type="NCBI Taxonomy" id="37360"/>
    <lineage>
        <taxon>Eukaryota</taxon>
        <taxon>Sar</taxon>
        <taxon>Rhizaria</taxon>
        <taxon>Endomyxa</taxon>
        <taxon>Phytomyxea</taxon>
        <taxon>Plasmodiophorida</taxon>
        <taxon>Plasmodiophoridae</taxon>
        <taxon>Plasmodiophora</taxon>
    </lineage>
</organism>
<dbReference type="Proteomes" id="UP000290189">
    <property type="component" value="Unassembled WGS sequence"/>
</dbReference>
<feature type="transmembrane region" description="Helical" evidence="1">
    <location>
        <begin position="6"/>
        <end position="28"/>
    </location>
</feature>
<dbReference type="InterPro" id="IPR016137">
    <property type="entry name" value="RGS"/>
</dbReference>
<dbReference type="OrthoDB" id="196547at2759"/>
<dbReference type="InterPro" id="IPR044926">
    <property type="entry name" value="RGS_subdomain_2"/>
</dbReference>
<keyword evidence="1" id="KW-0812">Transmembrane</keyword>
<feature type="transmembrane region" description="Helical" evidence="1">
    <location>
        <begin position="247"/>
        <end position="264"/>
    </location>
</feature>
<dbReference type="Pfam" id="PF00615">
    <property type="entry name" value="RGS"/>
    <property type="match status" value="1"/>
</dbReference>
<dbReference type="OMA" id="NFISIAA"/>
<evidence type="ECO:0000259" key="2">
    <source>
        <dbReference type="SMART" id="SM00315"/>
    </source>
</evidence>
<proteinExistence type="predicted"/>
<dbReference type="CDD" id="cd07440">
    <property type="entry name" value="RGS"/>
    <property type="match status" value="1"/>
</dbReference>
<evidence type="ECO:0000256" key="1">
    <source>
        <dbReference type="SAM" id="Phobius"/>
    </source>
</evidence>
<evidence type="ECO:0000313" key="3">
    <source>
        <dbReference type="EMBL" id="CEO98902.1"/>
    </source>
</evidence>
<keyword evidence="1" id="KW-0472">Membrane</keyword>
<keyword evidence="5" id="KW-1185">Reference proteome</keyword>
<dbReference type="EMBL" id="CDSF01000088">
    <property type="protein sequence ID" value="CEO98902.1"/>
    <property type="molecule type" value="Genomic_DNA"/>
</dbReference>
<feature type="domain" description="RGS" evidence="2">
    <location>
        <begin position="292"/>
        <end position="417"/>
    </location>
</feature>
<dbReference type="Gene3D" id="1.10.167.10">
    <property type="entry name" value="Regulator of G-protein Signalling 4, domain 2"/>
    <property type="match status" value="1"/>
</dbReference>
<evidence type="ECO:0000313" key="6">
    <source>
        <dbReference type="Proteomes" id="UP000290189"/>
    </source>
</evidence>
<dbReference type="SUPFAM" id="SSF48097">
    <property type="entry name" value="Regulator of G-protein signaling, RGS"/>
    <property type="match status" value="1"/>
</dbReference>
<evidence type="ECO:0000313" key="5">
    <source>
        <dbReference type="Proteomes" id="UP000039324"/>
    </source>
</evidence>
<sequence length="472" mass="52135">MGSVAAGIWSVILAVNCLWTIPSAQMWFRRHLEPIRSRRPALLMSSVCMIVLFDLWTCAVPIVRQQITVAVYGIVTGCLLVTAMEMFTFFCFSLYVAYRRTTIQVKVGSDSPGTATRTTRRWITISTWVLKDRVALLWVAVQVLVVFVIQVVYLSNYPHLWQMPYSDGQRDPTAAMFLNIAFFRCIVTMLVAVVVTGLLRGVSDAFGTVDMLKKVGLAGLAGLSGLVGVTLLTTASEVHASVSTLDLPSIIAILASNVALWLMLGRPLLDTYKALPEAEIPHMSRLERNLNAFRQFLETLEGFAAFKAHLQTEFAVESLLFWAAARKFKREFTKGTGAVAARSIYDGFLAPDAPLQINLPGESFRHFRSVFVEADVAGQDDYVHASMFDAAAEQMLALMQVNSLARFKSSNKGCRVWAKFAENIVPMQMAVPDTMSGDIMRQAGFVTPGPTATLQHPAAIQVNPWVNPNARQ</sequence>
<accession>A0A0G4IUI7</accession>
<feature type="transmembrane region" description="Helical" evidence="1">
    <location>
        <begin position="40"/>
        <end position="63"/>
    </location>
</feature>
<feature type="transmembrane region" description="Helical" evidence="1">
    <location>
        <begin position="174"/>
        <end position="195"/>
    </location>
</feature>
<evidence type="ECO:0000313" key="4">
    <source>
        <dbReference type="EMBL" id="SPQ92975.1"/>
    </source>
</evidence>
<keyword evidence="4" id="KW-0496">Mitochondrion</keyword>
<name>A0A0G4IUI7_PLABS</name>
<dbReference type="SMART" id="SM00315">
    <property type="entry name" value="RGS"/>
    <property type="match status" value="1"/>
</dbReference>
<geneLocation type="mitochondrion" evidence="4"/>
<dbReference type="PANTHER" id="PTHR10845">
    <property type="entry name" value="REGULATOR OF G PROTEIN SIGNALING"/>
    <property type="match status" value="1"/>
</dbReference>
<feature type="transmembrane region" description="Helical" evidence="1">
    <location>
        <begin position="69"/>
        <end position="96"/>
    </location>
</feature>
<feature type="transmembrane region" description="Helical" evidence="1">
    <location>
        <begin position="215"/>
        <end position="235"/>
    </location>
</feature>
<dbReference type="AlphaFoldDB" id="A0A0G4IUI7"/>
<keyword evidence="1" id="KW-1133">Transmembrane helix</keyword>
<dbReference type="Proteomes" id="UP000039324">
    <property type="component" value="Unassembled WGS sequence"/>
</dbReference>
<dbReference type="PRINTS" id="PR01301">
    <property type="entry name" value="RGSPROTEIN"/>
</dbReference>
<dbReference type="EMBL" id="OVEO01000001">
    <property type="protein sequence ID" value="SPQ92975.1"/>
    <property type="molecule type" value="Genomic_DNA"/>
</dbReference>
<reference evidence="4 6" key="2">
    <citation type="submission" date="2018-03" db="EMBL/GenBank/DDBJ databases">
        <authorList>
            <person name="Fogelqvist J."/>
        </authorList>
    </citation>
    <scope>NUCLEOTIDE SEQUENCE [LARGE SCALE GENOMIC DNA]</scope>
</reference>
<dbReference type="PANTHER" id="PTHR10845:SF192">
    <property type="entry name" value="DOUBLE HIT, ISOFORM B"/>
    <property type="match status" value="1"/>
</dbReference>
<dbReference type="STRING" id="37360.A0A0G4IUI7"/>
<feature type="transmembrane region" description="Helical" evidence="1">
    <location>
        <begin position="134"/>
        <end position="154"/>
    </location>
</feature>
<reference evidence="3 5" key="1">
    <citation type="submission" date="2015-02" db="EMBL/GenBank/DDBJ databases">
        <authorList>
            <person name="Chooi Y.-H."/>
        </authorList>
    </citation>
    <scope>NUCLEOTIDE SEQUENCE [LARGE SCALE GENOMIC DNA]</scope>
    <source>
        <strain evidence="3">E3</strain>
    </source>
</reference>